<evidence type="ECO:0000256" key="2">
    <source>
        <dbReference type="ARBA" id="ARBA00009948"/>
    </source>
</evidence>
<dbReference type="InterPro" id="IPR001986">
    <property type="entry name" value="Enolpyruvate_Tfrase_dom"/>
</dbReference>
<feature type="binding site" evidence="8">
    <location>
        <position position="314"/>
    </location>
    <ligand>
        <name>3-phosphoshikimate</name>
        <dbReference type="ChEBI" id="CHEBI:145989"/>
    </ligand>
</feature>
<comment type="subunit">
    <text evidence="8">Monomer.</text>
</comment>
<evidence type="ECO:0000256" key="6">
    <source>
        <dbReference type="ARBA" id="ARBA00023141"/>
    </source>
</evidence>
<comment type="pathway">
    <text evidence="1 8">Metabolic intermediate biosynthesis; chorismate biosynthesis; chorismate from D-erythrose 4-phosphate and phosphoenolpyruvate: step 6/7.</text>
</comment>
<dbReference type="Gene3D" id="3.65.10.10">
    <property type="entry name" value="Enolpyruvate transferase domain"/>
    <property type="match status" value="2"/>
</dbReference>
<keyword evidence="4 8" id="KW-0028">Amino-acid biosynthesis</keyword>
<dbReference type="InterPro" id="IPR006264">
    <property type="entry name" value="EPSP_synthase"/>
</dbReference>
<keyword evidence="5 8" id="KW-0808">Transferase</keyword>
<feature type="binding site" evidence="8">
    <location>
        <position position="165"/>
    </location>
    <ligand>
        <name>3-phosphoshikimate</name>
        <dbReference type="ChEBI" id="CHEBI:145989"/>
    </ligand>
</feature>
<dbReference type="CDD" id="cd01556">
    <property type="entry name" value="EPSP_synthase"/>
    <property type="match status" value="1"/>
</dbReference>
<dbReference type="GO" id="GO:0009073">
    <property type="term" value="P:aromatic amino acid family biosynthetic process"/>
    <property type="evidence" value="ECO:0007669"/>
    <property type="project" value="UniProtKB-KW"/>
</dbReference>
<dbReference type="Pfam" id="PF00275">
    <property type="entry name" value="EPSP_synthase"/>
    <property type="match status" value="1"/>
</dbReference>
<dbReference type="PIRSF" id="PIRSF000505">
    <property type="entry name" value="EPSPS"/>
    <property type="match status" value="1"/>
</dbReference>
<evidence type="ECO:0000256" key="5">
    <source>
        <dbReference type="ARBA" id="ARBA00022679"/>
    </source>
</evidence>
<evidence type="ECO:0000256" key="3">
    <source>
        <dbReference type="ARBA" id="ARBA00022490"/>
    </source>
</evidence>
<dbReference type="GO" id="GO:0008652">
    <property type="term" value="P:amino acid biosynthetic process"/>
    <property type="evidence" value="ECO:0007669"/>
    <property type="project" value="UniProtKB-KW"/>
</dbReference>
<feature type="binding site" evidence="8">
    <location>
        <position position="94"/>
    </location>
    <ligand>
        <name>phosphoenolpyruvate</name>
        <dbReference type="ChEBI" id="CHEBI:58702"/>
    </ligand>
</feature>
<accession>A0A0R2NMN8</accession>
<feature type="binding site" evidence="8">
    <location>
        <position position="22"/>
    </location>
    <ligand>
        <name>phosphoenolpyruvate</name>
        <dbReference type="ChEBI" id="CHEBI:58702"/>
    </ligand>
</feature>
<evidence type="ECO:0000313" key="11">
    <source>
        <dbReference type="Proteomes" id="UP000050920"/>
    </source>
</evidence>
<feature type="active site" description="Proton acceptor" evidence="8">
    <location>
        <position position="314"/>
    </location>
</feature>
<dbReference type="GO" id="GO:0005737">
    <property type="term" value="C:cytoplasm"/>
    <property type="evidence" value="ECO:0007669"/>
    <property type="project" value="UniProtKB-SubCell"/>
</dbReference>
<dbReference type="FunFam" id="3.65.10.10:FF:000005">
    <property type="entry name" value="3-phosphoshikimate 1-carboxyvinyltransferase"/>
    <property type="match status" value="1"/>
</dbReference>
<dbReference type="NCBIfam" id="TIGR01356">
    <property type="entry name" value="aroA"/>
    <property type="match status" value="1"/>
</dbReference>
<feature type="domain" description="Enolpyruvate transferase" evidence="9">
    <location>
        <begin position="8"/>
        <end position="424"/>
    </location>
</feature>
<sequence length="435" mass="45484">MKKLSTQPKNGLHGQLAVPGDKSISHRVLILGAVSHGTTTVHHFLTAADCLSTLTALRALGVPIEQAGSTVQVTGRGWHGLTAAKQSLDLGNAGTGTRLLAGLLAGQSFDSTLIGDASLSQRPMQRVATPLAALGAQIDLSAGHLPMRIHGQNLHATHVQMTVASAQVKSALILAALQADGPSTIMETLPTRDHTERLVRAFGGDVQTAGDQRTVTVQPRPQLHGQTLTIPGDMSSAAFFMTAAAIVPHSQVTLTDVGLNPTRTGLLQILQRMGGQVTVTPQVNPGEPLGTVTVTASQLRPITLTASDIPAVIDELPLVALLAATANGVSRITGAEELRYKETDRIATIVAELRKLGVNITALSDGFVIDGRSPWHVVDSQLASHGDHRIGMMLAIAALRVSTPLQLTDAGAVDISYPTFFDDLAQLLPAKAVLA</sequence>
<dbReference type="GO" id="GO:0009423">
    <property type="term" value="P:chorismate biosynthetic process"/>
    <property type="evidence" value="ECO:0007669"/>
    <property type="project" value="UniProtKB-UniRule"/>
</dbReference>
<evidence type="ECO:0000256" key="4">
    <source>
        <dbReference type="ARBA" id="ARBA00022605"/>
    </source>
</evidence>
<feature type="binding site" evidence="8">
    <location>
        <position position="167"/>
    </location>
    <ligand>
        <name>phosphoenolpyruvate</name>
        <dbReference type="ChEBI" id="CHEBI:58702"/>
    </ligand>
</feature>
<feature type="binding site" evidence="8">
    <location>
        <position position="27"/>
    </location>
    <ligand>
        <name>3-phosphoshikimate</name>
        <dbReference type="ChEBI" id="CHEBI:145989"/>
    </ligand>
</feature>
<reference evidence="10 11" key="1">
    <citation type="journal article" date="2015" name="Genome Announc.">
        <title>Expanding the biotechnology potential of lactobacilli through comparative genomics of 213 strains and associated genera.</title>
        <authorList>
            <person name="Sun Z."/>
            <person name="Harris H.M."/>
            <person name="McCann A."/>
            <person name="Guo C."/>
            <person name="Argimon S."/>
            <person name="Zhang W."/>
            <person name="Yang X."/>
            <person name="Jeffery I.B."/>
            <person name="Cooney J.C."/>
            <person name="Kagawa T.F."/>
            <person name="Liu W."/>
            <person name="Song Y."/>
            <person name="Salvetti E."/>
            <person name="Wrobel A."/>
            <person name="Rasinkangas P."/>
            <person name="Parkhill J."/>
            <person name="Rea M.C."/>
            <person name="O'Sullivan O."/>
            <person name="Ritari J."/>
            <person name="Douillard F.P."/>
            <person name="Paul Ross R."/>
            <person name="Yang R."/>
            <person name="Briner A.E."/>
            <person name="Felis G.E."/>
            <person name="de Vos W.M."/>
            <person name="Barrangou R."/>
            <person name="Klaenhammer T.R."/>
            <person name="Caufield P.W."/>
            <person name="Cui Y."/>
            <person name="Zhang H."/>
            <person name="O'Toole P.W."/>
        </authorList>
    </citation>
    <scope>NUCLEOTIDE SEQUENCE [LARGE SCALE GENOMIC DNA]</scope>
    <source>
        <strain evidence="10 11">DSM 21115</strain>
    </source>
</reference>
<comment type="caution">
    <text evidence="8">Lacks conserved residue(s) required for the propagation of feature annotation.</text>
</comment>
<dbReference type="GO" id="GO:0003866">
    <property type="term" value="F:3-phosphoshikimate 1-carboxyvinyltransferase activity"/>
    <property type="evidence" value="ECO:0007669"/>
    <property type="project" value="UniProtKB-UniRule"/>
</dbReference>
<comment type="caution">
    <text evidence="10">The sequence shown here is derived from an EMBL/GenBank/DDBJ whole genome shotgun (WGS) entry which is preliminary data.</text>
</comment>
<keyword evidence="11" id="KW-1185">Reference proteome</keyword>
<feature type="binding site" evidence="8">
    <location>
        <position position="345"/>
    </location>
    <ligand>
        <name>phosphoenolpyruvate</name>
        <dbReference type="ChEBI" id="CHEBI:58702"/>
    </ligand>
</feature>
<evidence type="ECO:0000259" key="9">
    <source>
        <dbReference type="Pfam" id="PF00275"/>
    </source>
</evidence>
<dbReference type="EMBL" id="AYGX02000140">
    <property type="protein sequence ID" value="KRO26098.1"/>
    <property type="molecule type" value="Genomic_DNA"/>
</dbReference>
<feature type="binding site" evidence="8">
    <location>
        <position position="341"/>
    </location>
    <ligand>
        <name>3-phosphoshikimate</name>
        <dbReference type="ChEBI" id="CHEBI:145989"/>
    </ligand>
</feature>
<dbReference type="InterPro" id="IPR013792">
    <property type="entry name" value="RNA3'P_cycl/enolpyr_Trfase_a/b"/>
</dbReference>
<dbReference type="InterPro" id="IPR023193">
    <property type="entry name" value="EPSP_synthase_CS"/>
</dbReference>
<feature type="binding site" evidence="8">
    <location>
        <position position="22"/>
    </location>
    <ligand>
        <name>3-phosphoshikimate</name>
        <dbReference type="ChEBI" id="CHEBI:145989"/>
    </ligand>
</feature>
<organism evidence="10 11">
    <name type="scientific">Lactiplantibacillus fabifermentans DSM 21115</name>
    <dbReference type="NCBI Taxonomy" id="1413187"/>
    <lineage>
        <taxon>Bacteria</taxon>
        <taxon>Bacillati</taxon>
        <taxon>Bacillota</taxon>
        <taxon>Bacilli</taxon>
        <taxon>Lactobacillales</taxon>
        <taxon>Lactobacillaceae</taxon>
        <taxon>Lactiplantibacillus</taxon>
    </lineage>
</organism>
<comment type="catalytic activity">
    <reaction evidence="7">
        <text>3-phosphoshikimate + phosphoenolpyruvate = 5-O-(1-carboxyvinyl)-3-phosphoshikimate + phosphate</text>
        <dbReference type="Rhea" id="RHEA:21256"/>
        <dbReference type="ChEBI" id="CHEBI:43474"/>
        <dbReference type="ChEBI" id="CHEBI:57701"/>
        <dbReference type="ChEBI" id="CHEBI:58702"/>
        <dbReference type="ChEBI" id="CHEBI:145989"/>
        <dbReference type="EC" id="2.5.1.19"/>
    </reaction>
    <physiologicalReaction direction="left-to-right" evidence="7">
        <dbReference type="Rhea" id="RHEA:21257"/>
    </physiologicalReaction>
</comment>
<dbReference type="PROSITE" id="PS00104">
    <property type="entry name" value="EPSP_SYNTHASE_1"/>
    <property type="match status" value="1"/>
</dbReference>
<evidence type="ECO:0000313" key="10">
    <source>
        <dbReference type="EMBL" id="KRO26098.1"/>
    </source>
</evidence>
<dbReference type="InterPro" id="IPR036968">
    <property type="entry name" value="Enolpyruvate_Tfrase_sf"/>
</dbReference>
<keyword evidence="6 8" id="KW-0057">Aromatic amino acid biosynthesis</keyword>
<gene>
    <name evidence="8" type="primary">aroA</name>
    <name evidence="10" type="ORF">DY78_GL001070</name>
</gene>
<dbReference type="PANTHER" id="PTHR21090:SF5">
    <property type="entry name" value="PENTAFUNCTIONAL AROM POLYPEPTIDE"/>
    <property type="match status" value="1"/>
</dbReference>
<dbReference type="PROSITE" id="PS00885">
    <property type="entry name" value="EPSP_SYNTHASE_2"/>
    <property type="match status" value="1"/>
</dbReference>
<dbReference type="Proteomes" id="UP000050920">
    <property type="component" value="Unassembled WGS sequence"/>
</dbReference>
<dbReference type="SUPFAM" id="SSF55205">
    <property type="entry name" value="EPT/RTPC-like"/>
    <property type="match status" value="1"/>
</dbReference>
<dbReference type="UniPathway" id="UPA00053">
    <property type="reaction ID" value="UER00089"/>
</dbReference>
<feature type="binding site" evidence="8">
    <location>
        <position position="122"/>
    </location>
    <ligand>
        <name>phosphoenolpyruvate</name>
        <dbReference type="ChEBI" id="CHEBI:58702"/>
    </ligand>
</feature>
<comment type="subcellular location">
    <subcellularLocation>
        <location evidence="8">Cytoplasm</location>
    </subcellularLocation>
</comment>
<protein>
    <recommendedName>
        <fullName evidence="8">3-phosphoshikimate 1-carboxyvinyltransferase</fullName>
        <ecNumber evidence="8">2.5.1.19</ecNumber>
    </recommendedName>
    <alternativeName>
        <fullName evidence="8">5-enolpyruvylshikimate-3-phosphate synthase</fullName>
        <shortName evidence="8">EPSP synthase</shortName>
        <shortName evidence="8">EPSPS</shortName>
    </alternativeName>
</protein>
<feature type="binding site" evidence="8">
    <location>
        <position position="389"/>
    </location>
    <ligand>
        <name>phosphoenolpyruvate</name>
        <dbReference type="ChEBI" id="CHEBI:58702"/>
    </ligand>
</feature>
<name>A0A0R2NMN8_9LACO</name>
<comment type="function">
    <text evidence="8">Catalyzes the transfer of the enolpyruvyl moiety of phosphoenolpyruvate (PEP) to the 5-hydroxyl of shikimate-3-phosphate (S3P) to produce enolpyruvyl shikimate-3-phosphate and inorganic phosphate.</text>
</comment>
<evidence type="ECO:0000256" key="1">
    <source>
        <dbReference type="ARBA" id="ARBA00004811"/>
    </source>
</evidence>
<dbReference type="HAMAP" id="MF_00210">
    <property type="entry name" value="EPSP_synth"/>
    <property type="match status" value="1"/>
</dbReference>
<evidence type="ECO:0000256" key="8">
    <source>
        <dbReference type="HAMAP-Rule" id="MF_00210"/>
    </source>
</evidence>
<evidence type="ECO:0000256" key="7">
    <source>
        <dbReference type="ARBA" id="ARBA00044633"/>
    </source>
</evidence>
<proteinExistence type="inferred from homology"/>
<dbReference type="RefSeq" id="WP_024623875.1">
    <property type="nucleotide sequence ID" value="NZ_AYGX02000140.1"/>
</dbReference>
<dbReference type="AlphaFoldDB" id="A0A0R2NMN8"/>
<dbReference type="EC" id="2.5.1.19" evidence="8"/>
<comment type="similarity">
    <text evidence="2 8">Belongs to the EPSP synthase family.</text>
</comment>
<dbReference type="PANTHER" id="PTHR21090">
    <property type="entry name" value="AROM/DEHYDROQUINATE SYNTHASE"/>
    <property type="match status" value="1"/>
</dbReference>
<feature type="binding site" evidence="8">
    <location>
        <position position="23"/>
    </location>
    <ligand>
        <name>3-phosphoshikimate</name>
        <dbReference type="ChEBI" id="CHEBI:145989"/>
    </ligand>
</feature>
<keyword evidence="3 8" id="KW-0963">Cytoplasm</keyword>
<feature type="binding site" evidence="8">
    <location>
        <position position="167"/>
    </location>
    <ligand>
        <name>3-phosphoshikimate</name>
        <dbReference type="ChEBI" id="CHEBI:145989"/>
    </ligand>
</feature>